<evidence type="ECO:0000313" key="2">
    <source>
        <dbReference type="Proteomes" id="UP000236197"/>
    </source>
</evidence>
<organism evidence="1 2">
    <name type="scientific">Enteroscipio rubneri</name>
    <dbReference type="NCBI Taxonomy" id="2070686"/>
    <lineage>
        <taxon>Bacteria</taxon>
        <taxon>Bacillati</taxon>
        <taxon>Actinomycetota</taxon>
        <taxon>Coriobacteriia</taxon>
        <taxon>Eggerthellales</taxon>
        <taxon>Eggerthellaceae</taxon>
        <taxon>Enteroscipio</taxon>
    </lineage>
</organism>
<gene>
    <name evidence="1" type="ORF">C2L71_11785</name>
</gene>
<dbReference type="EMBL" id="PPEK01000032">
    <property type="protein sequence ID" value="PNV66699.1"/>
    <property type="molecule type" value="Genomic_DNA"/>
</dbReference>
<dbReference type="Proteomes" id="UP000236197">
    <property type="component" value="Unassembled WGS sequence"/>
</dbReference>
<keyword evidence="2" id="KW-1185">Reference proteome</keyword>
<sequence>MTEARKDALLRRIESAALDVLASAARMRAGGGLDDARILFEAACDAHGDALELALGEEAS</sequence>
<protein>
    <submittedName>
        <fullName evidence="1">Uncharacterized protein</fullName>
    </submittedName>
</protein>
<dbReference type="AlphaFoldDB" id="A0A2K2U8W0"/>
<accession>A0A2K2U8W0</accession>
<dbReference type="RefSeq" id="WP_103265952.1">
    <property type="nucleotide sequence ID" value="NZ_CABMLE010000032.1"/>
</dbReference>
<name>A0A2K2U8W0_9ACTN</name>
<proteinExistence type="predicted"/>
<reference evidence="2" key="1">
    <citation type="submission" date="2018-01" db="EMBL/GenBank/DDBJ databases">
        <title>Rubneribacter badeniensis gen. nov., sp. nov., and Colonibacter rubneri, gen. nov., sp. nov., WGS of new members of the Eggerthellaceae.</title>
        <authorList>
            <person name="Danylec N."/>
            <person name="Stoll D.A."/>
            <person name="Doetsch A."/>
            <person name="Kulling S.E."/>
            <person name="Huch M."/>
        </authorList>
    </citation>
    <scope>NUCLEOTIDE SEQUENCE [LARGE SCALE GENOMIC DNA]</scope>
    <source>
        <strain evidence="2">ResAG-96</strain>
    </source>
</reference>
<comment type="caution">
    <text evidence="1">The sequence shown here is derived from an EMBL/GenBank/DDBJ whole genome shotgun (WGS) entry which is preliminary data.</text>
</comment>
<evidence type="ECO:0000313" key="1">
    <source>
        <dbReference type="EMBL" id="PNV66699.1"/>
    </source>
</evidence>